<gene>
    <name evidence="3" type="ordered locus">PERMA_0972</name>
</gene>
<dbReference type="PANTHER" id="PTHR30332">
    <property type="entry name" value="PROBABLE GENERAL SECRETION PATHWAY PROTEIN D"/>
    <property type="match status" value="1"/>
</dbReference>
<dbReference type="GO" id="GO:0015627">
    <property type="term" value="C:type II protein secretion system complex"/>
    <property type="evidence" value="ECO:0007669"/>
    <property type="project" value="TreeGrafter"/>
</dbReference>
<protein>
    <submittedName>
        <fullName evidence="3">Putative pilus</fullName>
    </submittedName>
</protein>
<dbReference type="Pfam" id="PF00263">
    <property type="entry name" value="Secretin"/>
    <property type="match status" value="1"/>
</dbReference>
<dbReference type="PaxDb" id="123214-PERMA_0972"/>
<dbReference type="PRINTS" id="PR00811">
    <property type="entry name" value="BCTERIALGSPD"/>
</dbReference>
<reference evidence="3 4" key="1">
    <citation type="journal article" date="2009" name="J. Bacteriol.">
        <title>Complete and draft genome sequences of six members of the Aquificales.</title>
        <authorList>
            <person name="Reysenbach A.L."/>
            <person name="Hamamura N."/>
            <person name="Podar M."/>
            <person name="Griffiths E."/>
            <person name="Ferreira S."/>
            <person name="Hochstein R."/>
            <person name="Heidelberg J."/>
            <person name="Johnson J."/>
            <person name="Mead D."/>
            <person name="Pohorille A."/>
            <person name="Sarmiento M."/>
            <person name="Schweighofer K."/>
            <person name="Seshadri R."/>
            <person name="Voytek M.A."/>
        </authorList>
    </citation>
    <scope>NUCLEOTIDE SEQUENCE [LARGE SCALE GENOMIC DNA]</scope>
    <source>
        <strain evidence="4">DSM 14350 / EX-H1</strain>
    </source>
</reference>
<dbReference type="AlphaFoldDB" id="C0QQ12"/>
<dbReference type="OrthoDB" id="9779724at2"/>
<keyword evidence="4" id="KW-1185">Reference proteome</keyword>
<accession>C0QQ12</accession>
<dbReference type="STRING" id="123214.PERMA_0972"/>
<dbReference type="PROSITE" id="PS51257">
    <property type="entry name" value="PROKAR_LIPOPROTEIN"/>
    <property type="match status" value="1"/>
</dbReference>
<proteinExistence type="inferred from homology"/>
<evidence type="ECO:0000259" key="2">
    <source>
        <dbReference type="Pfam" id="PF00263"/>
    </source>
</evidence>
<dbReference type="InterPro" id="IPR001775">
    <property type="entry name" value="GspD/PilQ"/>
</dbReference>
<dbReference type="eggNOG" id="COG4796">
    <property type="taxonomic scope" value="Bacteria"/>
</dbReference>
<dbReference type="KEGG" id="pmx:PERMA_0972"/>
<dbReference type="EMBL" id="CP001230">
    <property type="protein sequence ID" value="ACO03539.1"/>
    <property type="molecule type" value="Genomic_DNA"/>
</dbReference>
<sequence>MDRFFKVIFIFILTFFVSCGSTSTKKIEDKKELKKEIKKEEEVVYKPVIKPPPKIVKPVIKKISPFKDKFFTFSADQVPLKAVLYAIANDTGMNLIISPDVNPNILITANFNKTPVEDALKVVTDLAGVYYQIKGNIIYIKGSTTKTFHIPYVHTNSSFSSKLGGDVLGGAMQTGGGGIGGGYGGGTIGGGTSGSTARSISGDFSLKYENPEEINDFYGQIENGLKNILKEDTEGEKFSASLAKSSFTLNKFTGTLVVTAPKYKMRKVEKFLKKILSEVKKQVLIESKIVEVTLSDGMQYGINWSALLRNVAGASISLRQTLALPSSYGEVVVAGLDFNAVINALSSVGRIETLSNPRIRVLNGQTALISSGVVVPYWEKQITTLGTTTVTQSVMYIRRSVLSGVLLGVTPYIEGDHIMINIVPVSTKIEGTKQLVENNEVVAEAPVLNIKEAGTIIKVKDGDLIIIGGMINTEKRVEENKIPLLSNIPVFGNLFKNKKVYREKKELIIFLKPRIIKFDSRLEE</sequence>
<dbReference type="PANTHER" id="PTHR30332:SF17">
    <property type="entry name" value="TYPE IV PILIATION SYSTEM PROTEIN DR_0774-RELATED"/>
    <property type="match status" value="1"/>
</dbReference>
<dbReference type="Gene3D" id="3.30.1370.130">
    <property type="match status" value="1"/>
</dbReference>
<evidence type="ECO:0000256" key="1">
    <source>
        <dbReference type="RuleBase" id="RU004003"/>
    </source>
</evidence>
<comment type="similarity">
    <text evidence="1">Belongs to the bacterial secretin family.</text>
</comment>
<dbReference type="GO" id="GO:0009306">
    <property type="term" value="P:protein secretion"/>
    <property type="evidence" value="ECO:0007669"/>
    <property type="project" value="InterPro"/>
</dbReference>
<organism evidence="3 4">
    <name type="scientific">Persephonella marina (strain DSM 14350 / EX-H1)</name>
    <dbReference type="NCBI Taxonomy" id="123214"/>
    <lineage>
        <taxon>Bacteria</taxon>
        <taxon>Pseudomonadati</taxon>
        <taxon>Aquificota</taxon>
        <taxon>Aquificia</taxon>
        <taxon>Aquificales</taxon>
        <taxon>Hydrogenothermaceae</taxon>
        <taxon>Persephonella</taxon>
    </lineage>
</organism>
<dbReference type="InterPro" id="IPR004846">
    <property type="entry name" value="T2SS/T3SS_dom"/>
</dbReference>
<dbReference type="eggNOG" id="COG1450">
    <property type="taxonomic scope" value="Bacteria"/>
</dbReference>
<evidence type="ECO:0000313" key="4">
    <source>
        <dbReference type="Proteomes" id="UP000001366"/>
    </source>
</evidence>
<feature type="domain" description="Type II/III secretion system secretin-like" evidence="2">
    <location>
        <begin position="344"/>
        <end position="517"/>
    </location>
</feature>
<name>C0QQ12_PERMH</name>
<dbReference type="InterPro" id="IPR050810">
    <property type="entry name" value="Bact_Secretion_Sys_Channel"/>
</dbReference>
<dbReference type="Proteomes" id="UP000001366">
    <property type="component" value="Chromosome"/>
</dbReference>
<dbReference type="HOGENOM" id="CLU_006756_3_2_0"/>
<dbReference type="RefSeq" id="WP_012675778.1">
    <property type="nucleotide sequence ID" value="NC_012440.1"/>
</dbReference>
<evidence type="ECO:0000313" key="3">
    <source>
        <dbReference type="EMBL" id="ACO03539.1"/>
    </source>
</evidence>